<name>A0ABU1NAG8_9BURK</name>
<evidence type="ECO:0000313" key="3">
    <source>
        <dbReference type="Proteomes" id="UP001184230"/>
    </source>
</evidence>
<protein>
    <submittedName>
        <fullName evidence="2">Uncharacterized protein</fullName>
    </submittedName>
</protein>
<accession>A0ABU1NAG8</accession>
<evidence type="ECO:0000256" key="1">
    <source>
        <dbReference type="SAM" id="MobiDB-lite"/>
    </source>
</evidence>
<evidence type="ECO:0000313" key="2">
    <source>
        <dbReference type="EMBL" id="MDR6534901.1"/>
    </source>
</evidence>
<proteinExistence type="predicted"/>
<reference evidence="2 3" key="1">
    <citation type="submission" date="2023-07" db="EMBL/GenBank/DDBJ databases">
        <title>Sorghum-associated microbial communities from plants grown in Nebraska, USA.</title>
        <authorList>
            <person name="Schachtman D."/>
        </authorList>
    </citation>
    <scope>NUCLEOTIDE SEQUENCE [LARGE SCALE GENOMIC DNA]</scope>
    <source>
        <strain evidence="2 3">DS1781</strain>
    </source>
</reference>
<dbReference type="Proteomes" id="UP001184230">
    <property type="component" value="Unassembled WGS sequence"/>
</dbReference>
<sequence>MSMQGTAAAMQHAQTARERSPGCQFSLGASRAAVSDAAQGATPQALPTGLD</sequence>
<dbReference type="EMBL" id="JAVDRF010000001">
    <property type="protein sequence ID" value="MDR6534901.1"/>
    <property type="molecule type" value="Genomic_DNA"/>
</dbReference>
<keyword evidence="3" id="KW-1185">Reference proteome</keyword>
<comment type="caution">
    <text evidence="2">The sequence shown here is derived from an EMBL/GenBank/DDBJ whole genome shotgun (WGS) entry which is preliminary data.</text>
</comment>
<gene>
    <name evidence="2" type="ORF">J2739_000661</name>
</gene>
<dbReference type="RefSeq" id="WP_309898466.1">
    <property type="nucleotide sequence ID" value="NZ_JAVDRF010000001.1"/>
</dbReference>
<organism evidence="2 3">
    <name type="scientific">Variovorax soli</name>
    <dbReference type="NCBI Taxonomy" id="376815"/>
    <lineage>
        <taxon>Bacteria</taxon>
        <taxon>Pseudomonadati</taxon>
        <taxon>Pseudomonadota</taxon>
        <taxon>Betaproteobacteria</taxon>
        <taxon>Burkholderiales</taxon>
        <taxon>Comamonadaceae</taxon>
        <taxon>Variovorax</taxon>
    </lineage>
</organism>
<feature type="region of interest" description="Disordered" evidence="1">
    <location>
        <begin position="1"/>
        <end position="51"/>
    </location>
</feature>